<dbReference type="OrthoDB" id="6615644at2759"/>
<dbReference type="AlphaFoldDB" id="A0A6G0WPP7"/>
<dbReference type="Proteomes" id="UP000478052">
    <property type="component" value="Unassembled WGS sequence"/>
</dbReference>
<evidence type="ECO:0000313" key="3">
    <source>
        <dbReference type="Proteomes" id="UP000478052"/>
    </source>
</evidence>
<dbReference type="InterPro" id="IPR012337">
    <property type="entry name" value="RNaseH-like_sf"/>
</dbReference>
<proteinExistence type="predicted"/>
<sequence>MQHEKTSGLPCHPDDPANVLPTFQLELKSRIHRGPYQPVFDFYPRTKFGKNDRSFIKSWFSTFKWIEYSPMVDRIFCFSCRVFDTSDGRNSGQIDRTFSHIGFKNWNNATSRLREHQKSKHHINSTESLANYLNSKSIDVVLEESRIKTLEQREKQRLLNRSILHRLIDITICLAKSGKPFRGHQENSTSVSKGLFLDFVDVLKKYDVTLRDHLTNGKKNASYLSNRIQNDLLQSINNVMKRKIALNVCNKSVSVCADETSDVGHYEQMAVIVRYFDDEKNKPVETFIGIQRLTSVDALSIFNNLTTKISEINVTWQSVLAVCFDGASAMSGKINGVQMKVKEVNSKIQYVHCFGHCLNLVLVDSLSNKNRVIFDFFGYIQMIYSFIECSPIRHAVLEKIAEQTNKKLKSLKSLSTTRWACRSEAIEAVDQNFNSLILCLLEIAKNTNLSDVRVKAKGLVHQIKSYHFIFSLTVLKPIMVQIRIVSASLQSPNLDLLTAVQLINGLKNALTKFRSDDNYFTSLYNKVLEVCNEHNIEIPSVKKRKISKKINDSSTQHISTDKKSEMKHFVYFVVLDDLLNGIQERFSQETLTLITAVGHLINFELSKSDITTLSTTFDLSALDIEGEYNILKSLPDFNQGSSTM</sequence>
<feature type="domain" description="TTF-type" evidence="1">
    <location>
        <begin position="51"/>
        <end position="153"/>
    </location>
</feature>
<dbReference type="InterPro" id="IPR006580">
    <property type="entry name" value="Znf_TTF"/>
</dbReference>
<evidence type="ECO:0000313" key="2">
    <source>
        <dbReference type="EMBL" id="KAF0729369.1"/>
    </source>
</evidence>
<name>A0A6G0WPP7_APHCR</name>
<gene>
    <name evidence="2" type="ORF">FWK35_00030031</name>
</gene>
<dbReference type="PANTHER" id="PTHR45749:SF21">
    <property type="entry name" value="DUF4371 DOMAIN-CONTAINING PROTEIN"/>
    <property type="match status" value="1"/>
</dbReference>
<feature type="non-terminal residue" evidence="2">
    <location>
        <position position="644"/>
    </location>
</feature>
<dbReference type="EMBL" id="VUJU01008534">
    <property type="protein sequence ID" value="KAF0729369.1"/>
    <property type="molecule type" value="Genomic_DNA"/>
</dbReference>
<reference evidence="2 3" key="1">
    <citation type="submission" date="2019-08" db="EMBL/GenBank/DDBJ databases">
        <title>Whole genome of Aphis craccivora.</title>
        <authorList>
            <person name="Voronova N.V."/>
            <person name="Shulinski R.S."/>
            <person name="Bandarenka Y.V."/>
            <person name="Zhorov D.G."/>
            <person name="Warner D."/>
        </authorList>
    </citation>
    <scope>NUCLEOTIDE SEQUENCE [LARGE SCALE GENOMIC DNA]</scope>
    <source>
        <strain evidence="2">180601</strain>
        <tissue evidence="2">Whole Body</tissue>
    </source>
</reference>
<keyword evidence="3" id="KW-1185">Reference proteome</keyword>
<evidence type="ECO:0000259" key="1">
    <source>
        <dbReference type="SMART" id="SM00597"/>
    </source>
</evidence>
<dbReference type="SMART" id="SM00597">
    <property type="entry name" value="ZnF_TTF"/>
    <property type="match status" value="1"/>
</dbReference>
<dbReference type="SUPFAM" id="SSF53098">
    <property type="entry name" value="Ribonuclease H-like"/>
    <property type="match status" value="1"/>
</dbReference>
<comment type="caution">
    <text evidence="2">The sequence shown here is derived from an EMBL/GenBank/DDBJ whole genome shotgun (WGS) entry which is preliminary data.</text>
</comment>
<protein>
    <submittedName>
        <fullName evidence="2">Zinc finger MYM-type protein 1-like</fullName>
    </submittedName>
</protein>
<dbReference type="PANTHER" id="PTHR45749">
    <property type="match status" value="1"/>
</dbReference>
<organism evidence="2 3">
    <name type="scientific">Aphis craccivora</name>
    <name type="common">Cowpea aphid</name>
    <dbReference type="NCBI Taxonomy" id="307492"/>
    <lineage>
        <taxon>Eukaryota</taxon>
        <taxon>Metazoa</taxon>
        <taxon>Ecdysozoa</taxon>
        <taxon>Arthropoda</taxon>
        <taxon>Hexapoda</taxon>
        <taxon>Insecta</taxon>
        <taxon>Pterygota</taxon>
        <taxon>Neoptera</taxon>
        <taxon>Paraneoptera</taxon>
        <taxon>Hemiptera</taxon>
        <taxon>Sternorrhyncha</taxon>
        <taxon>Aphidomorpha</taxon>
        <taxon>Aphidoidea</taxon>
        <taxon>Aphididae</taxon>
        <taxon>Aphidini</taxon>
        <taxon>Aphis</taxon>
        <taxon>Aphis</taxon>
    </lineage>
</organism>
<dbReference type="InterPro" id="IPR025398">
    <property type="entry name" value="DUF4371"/>
</dbReference>
<dbReference type="Pfam" id="PF14291">
    <property type="entry name" value="DUF4371"/>
    <property type="match status" value="1"/>
</dbReference>
<accession>A0A6G0WPP7</accession>